<accession>L8TNA0</accession>
<comment type="caution">
    <text evidence="2">The sequence shown here is derived from an EMBL/GenBank/DDBJ whole genome shotgun (WGS) entry which is preliminary data.</text>
</comment>
<evidence type="ECO:0000313" key="2">
    <source>
        <dbReference type="EMBL" id="ELT42769.1"/>
    </source>
</evidence>
<dbReference type="Pfam" id="PF00111">
    <property type="entry name" value="Fer2"/>
    <property type="match status" value="1"/>
</dbReference>
<protein>
    <submittedName>
        <fullName evidence="2">Ferredoxin</fullName>
    </submittedName>
</protein>
<keyword evidence="3" id="KW-1185">Reference proteome</keyword>
<dbReference type="InterPro" id="IPR012675">
    <property type="entry name" value="Beta-grasp_dom_sf"/>
</dbReference>
<dbReference type="RefSeq" id="WP_009359522.1">
    <property type="nucleotide sequence ID" value="NZ_AOFD01000086.1"/>
</dbReference>
<proteinExistence type="predicted"/>
<name>L8TNA0_9MICC</name>
<dbReference type="Gene3D" id="3.10.20.30">
    <property type="match status" value="1"/>
</dbReference>
<evidence type="ECO:0000259" key="1">
    <source>
        <dbReference type="Pfam" id="PF00111"/>
    </source>
</evidence>
<dbReference type="Proteomes" id="UP000011189">
    <property type="component" value="Unassembled WGS sequence"/>
</dbReference>
<feature type="domain" description="2Fe-2S ferredoxin-type" evidence="1">
    <location>
        <begin position="11"/>
        <end position="94"/>
    </location>
</feature>
<dbReference type="AlphaFoldDB" id="L8TNA0"/>
<dbReference type="GO" id="GO:0051536">
    <property type="term" value="F:iron-sulfur cluster binding"/>
    <property type="evidence" value="ECO:0007669"/>
    <property type="project" value="InterPro"/>
</dbReference>
<reference evidence="3" key="1">
    <citation type="journal article" date="2013" name="Genome Announc.">
        <title>Draft Genome Sequence of the 2-Chloro-4-Nitrophenol-Degrading Bacterium Arthrobacter sp. Strain SJCon.</title>
        <authorList>
            <person name="Vikram S."/>
            <person name="Kumar S."/>
            <person name="Vaidya B."/>
            <person name="Pinnaka A.K."/>
            <person name="Raghava G.P."/>
        </authorList>
    </citation>
    <scope>NUCLEOTIDE SEQUENCE [LARGE SCALE GENOMIC DNA]</scope>
    <source>
        <strain evidence="3">SJCon</strain>
    </source>
</reference>
<dbReference type="SUPFAM" id="SSF54292">
    <property type="entry name" value="2Fe-2S ferredoxin-like"/>
    <property type="match status" value="1"/>
</dbReference>
<dbReference type="InterPro" id="IPR036010">
    <property type="entry name" value="2Fe-2S_ferredoxin-like_sf"/>
</dbReference>
<dbReference type="EMBL" id="AOFD01000086">
    <property type="protein sequence ID" value="ELT42769.1"/>
    <property type="molecule type" value="Genomic_DNA"/>
</dbReference>
<dbReference type="CDD" id="cd00207">
    <property type="entry name" value="fer2"/>
    <property type="match status" value="1"/>
</dbReference>
<evidence type="ECO:0000313" key="3">
    <source>
        <dbReference type="Proteomes" id="UP000011189"/>
    </source>
</evidence>
<organism evidence="2 3">
    <name type="scientific">Arthrobacter nitrophenolicus</name>
    <dbReference type="NCBI Taxonomy" id="683150"/>
    <lineage>
        <taxon>Bacteria</taxon>
        <taxon>Bacillati</taxon>
        <taxon>Actinomycetota</taxon>
        <taxon>Actinomycetes</taxon>
        <taxon>Micrococcales</taxon>
        <taxon>Micrococcaceae</taxon>
        <taxon>Arthrobacter</taxon>
    </lineage>
</organism>
<gene>
    <name evidence="2" type="ORF">G205_22426</name>
</gene>
<sequence length="117" mass="13259">MTEDSEVPSVRVLPSDISFNVQPGMTVFQAAETNGIWWPTLCNGSVECTRCYMEVLEGEEFVSPMDETERKALDRVRWQGGPPGQERLACCAKINGDILVRRRSVRVREDADKRKEP</sequence>
<dbReference type="InterPro" id="IPR001041">
    <property type="entry name" value="2Fe-2S_ferredoxin-type"/>
</dbReference>